<accession>A0A062U2V1</accession>
<dbReference type="SUPFAM" id="SSF56059">
    <property type="entry name" value="Glutathione synthetase ATP-binding domain-like"/>
    <property type="match status" value="1"/>
</dbReference>
<dbReference type="GO" id="GO:0046872">
    <property type="term" value="F:metal ion binding"/>
    <property type="evidence" value="ECO:0007669"/>
    <property type="project" value="InterPro"/>
</dbReference>
<evidence type="ECO:0000259" key="2">
    <source>
        <dbReference type="PROSITE" id="PS50975"/>
    </source>
</evidence>
<dbReference type="AlphaFoldDB" id="A0A062U2V1"/>
<dbReference type="OrthoDB" id="9813261at2"/>
<sequence length="369" mass="40721">MSMRQQDFAAFLRSLEGATVAIVYSYSNRVDPSLAWYDRWRSDVVFFFGQGVEKLGADARYLDVEQYLTVQNRRDETPGDYIINLHSGLNDIGCWPIISALARWRQVPVAPCSSDVHIIGERKDISNLLAAAAGLKVPEKFDHQSKADRKFVRKPRDLGMSRGLQVALRADLNPEDFGTDIVQTFIEGFDATVVVIRLPNGDYSVIGAQLLTPNNRHDTHWVYSEAMKVSDEQGNADHSRAPIEVSPDLERAISALCEKIGDSAYYRLDFRVAPSGNAPLRMLTLQNAYFLEANPTPTIAADGEFNATMAAWISRNGHLDAMDAESADRLGKLGPNGMLVALSLFSAESSLRSTASAIGQTQVHPKSQT</sequence>
<proteinExistence type="predicted"/>
<keyword evidence="4" id="KW-1185">Reference proteome</keyword>
<dbReference type="PROSITE" id="PS50975">
    <property type="entry name" value="ATP_GRASP"/>
    <property type="match status" value="1"/>
</dbReference>
<dbReference type="Gene3D" id="3.30.470.20">
    <property type="entry name" value="ATP-grasp fold, B domain"/>
    <property type="match status" value="1"/>
</dbReference>
<dbReference type="RefSeq" id="WP_034798576.1">
    <property type="nucleotide sequence ID" value="NZ_AWFF01000075.1"/>
</dbReference>
<evidence type="ECO:0000313" key="3">
    <source>
        <dbReference type="EMBL" id="KCZ52068.1"/>
    </source>
</evidence>
<keyword evidence="1" id="KW-0067">ATP-binding</keyword>
<keyword evidence="1" id="KW-0547">Nucleotide-binding</keyword>
<gene>
    <name evidence="3" type="ORF">HY29_18310</name>
</gene>
<name>A0A062U2V1_9PROT</name>
<evidence type="ECO:0000313" key="4">
    <source>
        <dbReference type="Proteomes" id="UP000027037"/>
    </source>
</evidence>
<dbReference type="PATRIC" id="fig|1280946.3.peg.3071"/>
<feature type="domain" description="ATP-grasp" evidence="2">
    <location>
        <begin position="122"/>
        <end position="324"/>
    </location>
</feature>
<dbReference type="EMBL" id="AWFF01000075">
    <property type="protein sequence ID" value="KCZ52068.1"/>
    <property type="molecule type" value="Genomic_DNA"/>
</dbReference>
<dbReference type="Proteomes" id="UP000027037">
    <property type="component" value="Unassembled WGS sequence"/>
</dbReference>
<comment type="caution">
    <text evidence="3">The sequence shown here is derived from an EMBL/GenBank/DDBJ whole genome shotgun (WGS) entry which is preliminary data.</text>
</comment>
<evidence type="ECO:0000256" key="1">
    <source>
        <dbReference type="PROSITE-ProRule" id="PRU00409"/>
    </source>
</evidence>
<organism evidence="3 4">
    <name type="scientific">Hyphomonas beringensis</name>
    <dbReference type="NCBI Taxonomy" id="1280946"/>
    <lineage>
        <taxon>Bacteria</taxon>
        <taxon>Pseudomonadati</taxon>
        <taxon>Pseudomonadota</taxon>
        <taxon>Alphaproteobacteria</taxon>
        <taxon>Hyphomonadales</taxon>
        <taxon>Hyphomonadaceae</taxon>
        <taxon>Hyphomonas</taxon>
    </lineage>
</organism>
<dbReference type="GO" id="GO:0005524">
    <property type="term" value="F:ATP binding"/>
    <property type="evidence" value="ECO:0007669"/>
    <property type="project" value="UniProtKB-UniRule"/>
</dbReference>
<reference evidence="3 4" key="1">
    <citation type="journal article" date="2014" name="Antonie Van Leeuwenhoek">
        <title>Hyphomonas beringensis sp. nov. and Hyphomonas chukchiensis sp. nov., isolated from surface seawater of the Bering Sea and Chukchi Sea.</title>
        <authorList>
            <person name="Li C."/>
            <person name="Lai Q."/>
            <person name="Li G."/>
            <person name="Dong C."/>
            <person name="Wang J."/>
            <person name="Liao Y."/>
            <person name="Shao Z."/>
        </authorList>
    </citation>
    <scope>NUCLEOTIDE SEQUENCE [LARGE SCALE GENOMIC DNA]</scope>
    <source>
        <strain evidence="3 4">25B14_1</strain>
    </source>
</reference>
<dbReference type="InterPro" id="IPR011761">
    <property type="entry name" value="ATP-grasp"/>
</dbReference>
<protein>
    <recommendedName>
        <fullName evidence="2">ATP-grasp domain-containing protein</fullName>
    </recommendedName>
</protein>